<dbReference type="Pfam" id="PF10536">
    <property type="entry name" value="PMD"/>
    <property type="match status" value="1"/>
</dbReference>
<keyword evidence="4" id="KW-1185">Reference proteome</keyword>
<organism evidence="3 4">
    <name type="scientific">Malus domestica</name>
    <name type="common">Apple</name>
    <name type="synonym">Pyrus malus</name>
    <dbReference type="NCBI Taxonomy" id="3750"/>
    <lineage>
        <taxon>Eukaryota</taxon>
        <taxon>Viridiplantae</taxon>
        <taxon>Streptophyta</taxon>
        <taxon>Embryophyta</taxon>
        <taxon>Tracheophyta</taxon>
        <taxon>Spermatophyta</taxon>
        <taxon>Magnoliopsida</taxon>
        <taxon>eudicotyledons</taxon>
        <taxon>Gunneridae</taxon>
        <taxon>Pentapetalae</taxon>
        <taxon>rosids</taxon>
        <taxon>fabids</taxon>
        <taxon>Rosales</taxon>
        <taxon>Rosaceae</taxon>
        <taxon>Amygdaloideae</taxon>
        <taxon>Maleae</taxon>
        <taxon>Malus</taxon>
    </lineage>
</organism>
<protein>
    <recommendedName>
        <fullName evidence="2">Aminotransferase-like plant mobile domain-containing protein</fullName>
    </recommendedName>
</protein>
<dbReference type="InterPro" id="IPR019557">
    <property type="entry name" value="AminoTfrase-like_pln_mobile"/>
</dbReference>
<dbReference type="AlphaFoldDB" id="A0A498KB15"/>
<evidence type="ECO:0000259" key="2">
    <source>
        <dbReference type="Pfam" id="PF10536"/>
    </source>
</evidence>
<dbReference type="Proteomes" id="UP000290289">
    <property type="component" value="Chromosome 3"/>
</dbReference>
<gene>
    <name evidence="3" type="ORF">DVH24_004196</name>
</gene>
<feature type="region of interest" description="Disordered" evidence="1">
    <location>
        <begin position="136"/>
        <end position="158"/>
    </location>
</feature>
<proteinExistence type="predicted"/>
<sequence length="253" mass="29020">METSRKRLEILVHQSTQKEAGIYEANLNSTYQIRKLTSLVRAWEIFLELRPKPNVKNFSEPRLARWDNLNGMEIENLRKVLDSAGAEFKWRPYALDVIENLHLPKYCPQKETWVLGDISMKYKYWWKKSVSGLEDESEAASPQKKKAKKAGDPMDEDDTLTMSEILKGNRKYENFVIIEDGDSEKLSGKIPSSESEIVGDSSVCTKPDKDIGSVIGKECASSSPLFESHVLEFEKRGLEIKARMKRLEIMLDE</sequence>
<dbReference type="STRING" id="3750.A0A498KB15"/>
<comment type="caution">
    <text evidence="3">The sequence shown here is derived from an EMBL/GenBank/DDBJ whole genome shotgun (WGS) entry which is preliminary data.</text>
</comment>
<accession>A0A498KB15</accession>
<reference evidence="3 4" key="1">
    <citation type="submission" date="2018-10" db="EMBL/GenBank/DDBJ databases">
        <title>A high-quality apple genome assembly.</title>
        <authorList>
            <person name="Hu J."/>
        </authorList>
    </citation>
    <scope>NUCLEOTIDE SEQUENCE [LARGE SCALE GENOMIC DNA]</scope>
    <source>
        <strain evidence="4">cv. HFTH1</strain>
        <tissue evidence="3">Young leaf</tissue>
    </source>
</reference>
<name>A0A498KB15_MALDO</name>
<evidence type="ECO:0000256" key="1">
    <source>
        <dbReference type="SAM" id="MobiDB-lite"/>
    </source>
</evidence>
<evidence type="ECO:0000313" key="4">
    <source>
        <dbReference type="Proteomes" id="UP000290289"/>
    </source>
</evidence>
<feature type="domain" description="Aminotransferase-like plant mobile" evidence="2">
    <location>
        <begin position="30"/>
        <end position="110"/>
    </location>
</feature>
<dbReference type="EMBL" id="RDQH01000329">
    <property type="protein sequence ID" value="RXI03544.1"/>
    <property type="molecule type" value="Genomic_DNA"/>
</dbReference>
<evidence type="ECO:0000313" key="3">
    <source>
        <dbReference type="EMBL" id="RXI03544.1"/>
    </source>
</evidence>